<evidence type="ECO:0000256" key="1">
    <source>
        <dbReference type="ARBA" id="ARBA00023125"/>
    </source>
</evidence>
<proteinExistence type="predicted"/>
<dbReference type="RefSeq" id="XP_014175787.1">
    <property type="nucleotide sequence ID" value="XM_014320312.1"/>
</dbReference>
<dbReference type="EMBL" id="GL629729">
    <property type="protein sequence ID" value="EFX06305.1"/>
    <property type="molecule type" value="Genomic_DNA"/>
</dbReference>
<dbReference type="InterPro" id="IPR009057">
    <property type="entry name" value="Homeodomain-like_sf"/>
</dbReference>
<evidence type="ECO:0000259" key="5">
    <source>
        <dbReference type="PROSITE" id="PS51294"/>
    </source>
</evidence>
<sequence length="834" mass="90313">MPTQSTVDSPADFKEESMADHMADHASLADNLFESLQNALKRQWSDEPDMGADGCQTDAKRIKDEPQDDLLDEPGWDIGALLESALGSMDQLAGAPMAASIGNQVGLGTADVSAMSQMDMSPVVTTAEQRGVTKPGVPASAASDSHTAGASSREQNKMRFSQNPTYIVRSMGLSMLGSLAVQILHALSERPRPEGLSNLTSADTETGRCYRALRATFCCARKMFSDSSALLIPEELDIKELGDQETIQMANMATICASVFDADDVSLIDMHDHFLMTFLPESNALTEDLATLFLGLKFRTIAGEFQRLPDDQQRGDFLERLFPADLEDQLKQLHPDVPLSDQELAFLREMMAAKDLLLEAAKTEQSRSTHLHSPLFLWLPRLTVTADELTEKYPLDSFRNELSAFLETNADIVLKYAETHSIEIPTEEESVSDEQAMSDALAEVSANLASMFAMETDPPAEAAPPAPQTAGITAVHGGDMVDAIESTSMSEGLSKFIQEAVQKSASAAQTNTQTATENGTSGSTGEADLSGLTMLLREKLNQETQNAQAAQTHSPVTAANAALTSMQNTYANQLALFQSRTPSFTRQPIQPPVTETPGGANGSLPPNQTSPSAVLYQRARQAAAAKTTAHARREGLHSTRRPWTPDEEQALMAGLDMVKGPHWSQILQLFGANGTISDILKDRSQVQLKDKARNLKLFFLKTNSEMPYYLHCVTGELKTRAPGQAARKEAEERARSNNEEEQARVRGIMTLAGGLQDNKTGAATATDLGTARTTGAARAQPAEPQAEQNHNGSTEDSASAQHMLHEPVGQAEAEPQSPKQESLEEAIMRLKELE</sequence>
<dbReference type="InterPro" id="IPR052833">
    <property type="entry name" value="Telomeric_DNA-bd_trans-reg"/>
</dbReference>
<evidence type="ECO:0000313" key="6">
    <source>
        <dbReference type="EMBL" id="EFX06305.1"/>
    </source>
</evidence>
<dbReference type="FunFam" id="1.10.10.60:FF:000137">
    <property type="entry name" value="MYB DNA binding protein"/>
    <property type="match status" value="1"/>
</dbReference>
<name>F0X6T3_GROCL</name>
<dbReference type="CDD" id="cd11660">
    <property type="entry name" value="SANT_TRF"/>
    <property type="match status" value="1"/>
</dbReference>
<dbReference type="SUPFAM" id="SSF46689">
    <property type="entry name" value="Homeodomain-like"/>
    <property type="match status" value="1"/>
</dbReference>
<dbReference type="InParanoid" id="F0X6T3"/>
<dbReference type="InterPro" id="IPR001005">
    <property type="entry name" value="SANT/Myb"/>
</dbReference>
<feature type="compositionally biased region" description="Low complexity" evidence="4">
    <location>
        <begin position="507"/>
        <end position="516"/>
    </location>
</feature>
<protein>
    <submittedName>
        <fullName evidence="6">Myb DNA-binding protein</fullName>
    </submittedName>
</protein>
<feature type="region of interest" description="Disordered" evidence="4">
    <location>
        <begin position="584"/>
        <end position="606"/>
    </location>
</feature>
<evidence type="ECO:0000256" key="3">
    <source>
        <dbReference type="ARBA" id="ARBA00023306"/>
    </source>
</evidence>
<dbReference type="Gene3D" id="1.10.10.60">
    <property type="entry name" value="Homeodomain-like"/>
    <property type="match status" value="1"/>
</dbReference>
<dbReference type="PANTHER" id="PTHR47807">
    <property type="entry name" value="PROTEIN TBF1"/>
    <property type="match status" value="1"/>
</dbReference>
<evidence type="ECO:0000256" key="4">
    <source>
        <dbReference type="SAM" id="MobiDB-lite"/>
    </source>
</evidence>
<keyword evidence="2" id="KW-0539">Nucleus</keyword>
<feature type="region of interest" description="Disordered" evidence="4">
    <location>
        <begin position="770"/>
        <end position="834"/>
    </location>
</feature>
<dbReference type="GO" id="GO:0042803">
    <property type="term" value="F:protein homodimerization activity"/>
    <property type="evidence" value="ECO:0007669"/>
    <property type="project" value="InterPro"/>
</dbReference>
<dbReference type="SMART" id="SM00717">
    <property type="entry name" value="SANT"/>
    <property type="match status" value="1"/>
</dbReference>
<dbReference type="GO" id="GO:0003691">
    <property type="term" value="F:double-stranded telomeric DNA binding"/>
    <property type="evidence" value="ECO:0007669"/>
    <property type="project" value="TreeGrafter"/>
</dbReference>
<keyword evidence="3" id="KW-0131">Cell cycle</keyword>
<reference evidence="6 7" key="1">
    <citation type="journal article" date="2011" name="Proc. Natl. Acad. Sci. U.S.A.">
        <title>Genome and transcriptome analyses of the mountain pine beetle-fungal symbiont Grosmannia clavigera, a lodgepole pine pathogen.</title>
        <authorList>
            <person name="DiGuistini S."/>
            <person name="Wang Y."/>
            <person name="Liao N.Y."/>
            <person name="Taylor G."/>
            <person name="Tanguay P."/>
            <person name="Feau N."/>
            <person name="Henrissat B."/>
            <person name="Chan S.K."/>
            <person name="Hesse-Orce U."/>
            <person name="Alamouti S.M."/>
            <person name="Tsui C.K.M."/>
            <person name="Docking R.T."/>
            <person name="Levasseur A."/>
            <person name="Haridas S."/>
            <person name="Robertson G."/>
            <person name="Birol I."/>
            <person name="Holt R.A."/>
            <person name="Marra M.A."/>
            <person name="Hamelin R.C."/>
            <person name="Hirst M."/>
            <person name="Jones S.J.M."/>
            <person name="Bohlmann J."/>
            <person name="Breuil C."/>
        </authorList>
    </citation>
    <scope>NUCLEOTIDE SEQUENCE [LARGE SCALE GENOMIC DNA]</scope>
    <source>
        <strain evidence="7">kw1407 / UAMH 11150</strain>
    </source>
</reference>
<keyword evidence="1 6" id="KW-0238">DNA-binding</keyword>
<feature type="compositionally biased region" description="Basic and acidic residues" evidence="4">
    <location>
        <begin position="726"/>
        <end position="743"/>
    </location>
</feature>
<evidence type="ECO:0000313" key="7">
    <source>
        <dbReference type="Proteomes" id="UP000007796"/>
    </source>
</evidence>
<dbReference type="STRING" id="655863.F0X6T3"/>
<dbReference type="eggNOG" id="ENOG502QRT9">
    <property type="taxonomic scope" value="Eukaryota"/>
</dbReference>
<dbReference type="HOGENOM" id="CLU_008791_1_1_1"/>
<dbReference type="PROSITE" id="PS51294">
    <property type="entry name" value="HTH_MYB"/>
    <property type="match status" value="1"/>
</dbReference>
<dbReference type="GeneID" id="25980080"/>
<feature type="compositionally biased region" description="Low complexity" evidence="4">
    <location>
        <begin position="770"/>
        <end position="788"/>
    </location>
</feature>
<dbReference type="InterPro" id="IPR017930">
    <property type="entry name" value="Myb_dom"/>
</dbReference>
<gene>
    <name evidence="6" type="ORF">CMQ_6626</name>
</gene>
<dbReference type="Pfam" id="PF08558">
    <property type="entry name" value="TRF"/>
    <property type="match status" value="1"/>
</dbReference>
<feature type="region of interest" description="Disordered" evidence="4">
    <location>
        <begin position="507"/>
        <end position="527"/>
    </location>
</feature>
<feature type="region of interest" description="Disordered" evidence="4">
    <location>
        <begin position="720"/>
        <end position="743"/>
    </location>
</feature>
<feature type="domain" description="HTH myb-type" evidence="5">
    <location>
        <begin position="640"/>
        <end position="692"/>
    </location>
</feature>
<dbReference type="InterPro" id="IPR013867">
    <property type="entry name" value="Telomere_rpt-bd_fac_dimer_dom"/>
</dbReference>
<dbReference type="Proteomes" id="UP000007796">
    <property type="component" value="Unassembled WGS sequence"/>
</dbReference>
<feature type="compositionally biased region" description="Polar residues" evidence="4">
    <location>
        <begin position="142"/>
        <end position="158"/>
    </location>
</feature>
<dbReference type="AlphaFoldDB" id="F0X6T3"/>
<organism evidence="7">
    <name type="scientific">Grosmannia clavigera (strain kw1407 / UAMH 11150)</name>
    <name type="common">Blue stain fungus</name>
    <name type="synonym">Graphiocladiella clavigera</name>
    <dbReference type="NCBI Taxonomy" id="655863"/>
    <lineage>
        <taxon>Eukaryota</taxon>
        <taxon>Fungi</taxon>
        <taxon>Dikarya</taxon>
        <taxon>Ascomycota</taxon>
        <taxon>Pezizomycotina</taxon>
        <taxon>Sordariomycetes</taxon>
        <taxon>Sordariomycetidae</taxon>
        <taxon>Ophiostomatales</taxon>
        <taxon>Ophiostomataceae</taxon>
        <taxon>Leptographium</taxon>
    </lineage>
</organism>
<keyword evidence="7" id="KW-1185">Reference proteome</keyword>
<feature type="region of interest" description="Disordered" evidence="4">
    <location>
        <begin position="129"/>
        <end position="158"/>
    </location>
</feature>
<accession>F0X6T3</accession>
<dbReference type="GO" id="GO:0010833">
    <property type="term" value="P:telomere maintenance via telomere lengthening"/>
    <property type="evidence" value="ECO:0007669"/>
    <property type="project" value="TreeGrafter"/>
</dbReference>
<feature type="compositionally biased region" description="Polar residues" evidence="4">
    <location>
        <begin position="789"/>
        <end position="800"/>
    </location>
</feature>
<dbReference type="OrthoDB" id="3366990at2759"/>
<evidence type="ECO:0000256" key="2">
    <source>
        <dbReference type="ARBA" id="ARBA00023242"/>
    </source>
</evidence>
<dbReference type="PANTHER" id="PTHR47807:SF1">
    <property type="entry name" value="PROTEIN TBF1"/>
    <property type="match status" value="1"/>
</dbReference>